<dbReference type="eggNOG" id="COG0768">
    <property type="taxonomic scope" value="Bacteria"/>
</dbReference>
<dbReference type="GO" id="GO:0071555">
    <property type="term" value="P:cell wall organization"/>
    <property type="evidence" value="ECO:0007669"/>
    <property type="project" value="TreeGrafter"/>
</dbReference>
<dbReference type="EC" id="3.4.16.4" evidence="4"/>
<dbReference type="InterPro" id="IPR012338">
    <property type="entry name" value="Beta-lactam/transpept-like"/>
</dbReference>
<proteinExistence type="inferred from homology"/>
<evidence type="ECO:0000256" key="3">
    <source>
        <dbReference type="ARBA" id="ARBA00007171"/>
    </source>
</evidence>
<feature type="domain" description="Penicillin-binding protein transpeptidase" evidence="8">
    <location>
        <begin position="371"/>
        <end position="663"/>
    </location>
</feature>
<gene>
    <name evidence="11" type="ORF">LQ50_07630</name>
</gene>
<protein>
    <recommendedName>
        <fullName evidence="4">serine-type D-Ala-D-Ala carboxypeptidase</fullName>
        <ecNumber evidence="4">3.4.16.4</ecNumber>
    </recommendedName>
</protein>
<dbReference type="PANTHER" id="PTHR30627:SF25">
    <property type="entry name" value="PENICILLIN-BINDING PROTEIN 3"/>
    <property type="match status" value="1"/>
</dbReference>
<comment type="caution">
    <text evidence="11">The sequence shown here is derived from an EMBL/GenBank/DDBJ whole genome shotgun (WGS) entry which is preliminary data.</text>
</comment>
<keyword evidence="5" id="KW-0472">Membrane</keyword>
<dbReference type="SUPFAM" id="SSF54427">
    <property type="entry name" value="NTF2-like"/>
    <property type="match status" value="1"/>
</dbReference>
<comment type="similarity">
    <text evidence="3">Belongs to the transpeptidase family.</text>
</comment>
<organism evidence="11 12">
    <name type="scientific">Halalkalibacter okhensis</name>
    <dbReference type="NCBI Taxonomy" id="333138"/>
    <lineage>
        <taxon>Bacteria</taxon>
        <taxon>Bacillati</taxon>
        <taxon>Bacillota</taxon>
        <taxon>Bacilli</taxon>
        <taxon>Bacillales</taxon>
        <taxon>Bacillaceae</taxon>
        <taxon>Halalkalibacter</taxon>
    </lineage>
</organism>
<dbReference type="GO" id="GO:0046677">
    <property type="term" value="P:response to antibiotic"/>
    <property type="evidence" value="ECO:0007669"/>
    <property type="project" value="InterPro"/>
</dbReference>
<evidence type="ECO:0000256" key="7">
    <source>
        <dbReference type="SAM" id="SignalP"/>
    </source>
</evidence>
<dbReference type="STRING" id="333138.LQ50_07630"/>
<dbReference type="OrthoDB" id="9766847at2"/>
<accession>A0A0B0IH75</accession>
<comment type="catalytic activity">
    <reaction evidence="6">
        <text>Preferential cleavage: (Ac)2-L-Lys-D-Ala-|-D-Ala. Also transpeptidation of peptidyl-alanyl moieties that are N-acyl substituents of D-alanine.</text>
        <dbReference type="EC" id="3.4.16.4"/>
    </reaction>
</comment>
<evidence type="ECO:0000259" key="8">
    <source>
        <dbReference type="Pfam" id="PF00905"/>
    </source>
</evidence>
<dbReference type="Gene3D" id="3.30.1390.30">
    <property type="entry name" value="Penicillin-binding protein 2a, domain 3"/>
    <property type="match status" value="1"/>
</dbReference>
<evidence type="ECO:0000256" key="6">
    <source>
        <dbReference type="ARBA" id="ARBA00034000"/>
    </source>
</evidence>
<dbReference type="Proteomes" id="UP000030832">
    <property type="component" value="Unassembled WGS sequence"/>
</dbReference>
<dbReference type="Gene3D" id="3.10.450.100">
    <property type="entry name" value="NTF2-like, domain 1"/>
    <property type="match status" value="1"/>
</dbReference>
<evidence type="ECO:0000256" key="1">
    <source>
        <dbReference type="ARBA" id="ARBA00004370"/>
    </source>
</evidence>
<dbReference type="Pfam" id="PF00905">
    <property type="entry name" value="Transpeptidase"/>
    <property type="match status" value="1"/>
</dbReference>
<feature type="domain" description="Penicillin-binding protein dimerisation" evidence="9">
    <location>
        <begin position="170"/>
        <end position="334"/>
    </location>
</feature>
<dbReference type="InterPro" id="IPR032710">
    <property type="entry name" value="NTF2-like_dom_sf"/>
</dbReference>
<dbReference type="SUPFAM" id="SSF56601">
    <property type="entry name" value="beta-lactamase/transpeptidase-like"/>
    <property type="match status" value="1"/>
</dbReference>
<dbReference type="EMBL" id="JRJU01000007">
    <property type="protein sequence ID" value="KHF40665.1"/>
    <property type="molecule type" value="Genomic_DNA"/>
</dbReference>
<dbReference type="UniPathway" id="UPA00219"/>
<dbReference type="Pfam" id="PF05223">
    <property type="entry name" value="MecA_N"/>
    <property type="match status" value="1"/>
</dbReference>
<dbReference type="Gene3D" id="3.40.710.10">
    <property type="entry name" value="DD-peptidase/beta-lactamase superfamily"/>
    <property type="match status" value="1"/>
</dbReference>
<keyword evidence="7" id="KW-0732">Signal</keyword>
<sequence>MKKKFQIMVVAAISILISGCSSDQPDPEAAVKAYTYAWENQQYNELTDFLSLASQEEVSNGSVSFAEKYAEIHEQMDVSRIQVNYETTDINEEEMDWDEVSDLTYPVTVEIETLAGAITYDSEVQVVREIQTNEEGEEIDDWFVNWKPDHLFESFQSIDDKIVYQIVTPENRGQIYDRNGEPLAINGQFHRIGFQYEKIKDLETEAKQLATILGLEPDEVAELAVVYRDSNPDWLAPVMDVPLNDGRIEEIAEATIPGVVMERRPGREYRYAHLTAHLIGDLREVNAEDLEREDWPGYGAGKYIGRLGLETAYEEQLRGEVGFEVRVEDASGETRDVLMKTEPQDGEDLTLTIDVNIQQKLYDSIGDEAASGVVMDPVKGEVLALVSRPVFNPNEVYLGTKSPERTAWIEDERNVNLIRFNRTFSPGSVFKPLTAAIGLEEGVLDPNEVVHIDGEQWRADSSWGNYRVTRVNPGVSDVNLETAMKYSDNIYFAQKSLEIGAERMLDWAETFGFSEEFSFEYPLHDSQVANGGLDNEILLADTGYGQGEVQMNPVHLSSLYTMFVNEGTIVQPILFMDSDSRPWKEHVIEASTAETIFDTLLAVVNEPNGTAYRENSGHSRMLAGKTGTAEIKDAQGTEGDEIGWYTSVDATHQDLLVTLMVEGLGSSTVVDMANRFWAEMEE</sequence>
<dbReference type="PROSITE" id="PS51257">
    <property type="entry name" value="PROKAR_LIPOPROTEIN"/>
    <property type="match status" value="1"/>
</dbReference>
<dbReference type="GO" id="GO:0071972">
    <property type="term" value="F:peptidoglycan L,D-transpeptidase activity"/>
    <property type="evidence" value="ECO:0007669"/>
    <property type="project" value="TreeGrafter"/>
</dbReference>
<evidence type="ECO:0000256" key="5">
    <source>
        <dbReference type="ARBA" id="ARBA00023136"/>
    </source>
</evidence>
<dbReference type="GO" id="GO:0008658">
    <property type="term" value="F:penicillin binding"/>
    <property type="evidence" value="ECO:0007669"/>
    <property type="project" value="InterPro"/>
</dbReference>
<evidence type="ECO:0000313" key="12">
    <source>
        <dbReference type="Proteomes" id="UP000030832"/>
    </source>
</evidence>
<dbReference type="Pfam" id="PF03717">
    <property type="entry name" value="PBP_dimer"/>
    <property type="match status" value="1"/>
</dbReference>
<dbReference type="GO" id="GO:0009002">
    <property type="term" value="F:serine-type D-Ala-D-Ala carboxypeptidase activity"/>
    <property type="evidence" value="ECO:0007669"/>
    <property type="project" value="UniProtKB-EC"/>
</dbReference>
<dbReference type="InterPro" id="IPR001460">
    <property type="entry name" value="PCN-bd_Tpept"/>
</dbReference>
<dbReference type="PANTHER" id="PTHR30627">
    <property type="entry name" value="PEPTIDOGLYCAN D,D-TRANSPEPTIDASE"/>
    <property type="match status" value="1"/>
</dbReference>
<feature type="chain" id="PRO_5039672952" description="serine-type D-Ala-D-Ala carboxypeptidase" evidence="7">
    <location>
        <begin position="24"/>
        <end position="682"/>
    </location>
</feature>
<dbReference type="InterPro" id="IPR005311">
    <property type="entry name" value="PBP_dimer"/>
</dbReference>
<evidence type="ECO:0000313" key="11">
    <source>
        <dbReference type="EMBL" id="KHF40665.1"/>
    </source>
</evidence>
<comment type="pathway">
    <text evidence="2">Cell wall biogenesis; peptidoglycan biosynthesis.</text>
</comment>
<evidence type="ECO:0000256" key="4">
    <source>
        <dbReference type="ARBA" id="ARBA00012448"/>
    </source>
</evidence>
<keyword evidence="12" id="KW-1185">Reference proteome</keyword>
<reference evidence="11 12" key="1">
    <citation type="submission" date="2014-09" db="EMBL/GenBank/DDBJ databases">
        <title>Genome sequencing and annotation of Bacillus Okhensis strain Kh10-101T.</title>
        <authorList>
            <person name="Prakash J.S."/>
        </authorList>
    </citation>
    <scope>NUCLEOTIDE SEQUENCE [LARGE SCALE GENOMIC DNA]</scope>
    <source>
        <strain evidence="12">Kh10-101T</strain>
    </source>
</reference>
<dbReference type="GO" id="GO:0009252">
    <property type="term" value="P:peptidoglycan biosynthetic process"/>
    <property type="evidence" value="ECO:0007669"/>
    <property type="project" value="UniProtKB-UniPathway"/>
</dbReference>
<comment type="subcellular location">
    <subcellularLocation>
        <location evidence="1">Membrane</location>
    </subcellularLocation>
</comment>
<dbReference type="InterPro" id="IPR007887">
    <property type="entry name" value="MecA_N"/>
</dbReference>
<feature type="domain" description="NTF2-like N-terminal transpeptidase" evidence="10">
    <location>
        <begin position="27"/>
        <end position="154"/>
    </location>
</feature>
<dbReference type="Gene3D" id="3.90.1310.10">
    <property type="entry name" value="Penicillin-binding protein 2a (Domain 2)"/>
    <property type="match status" value="1"/>
</dbReference>
<evidence type="ECO:0000256" key="2">
    <source>
        <dbReference type="ARBA" id="ARBA00004752"/>
    </source>
</evidence>
<dbReference type="SUPFAM" id="SSF56519">
    <property type="entry name" value="Penicillin binding protein dimerisation domain"/>
    <property type="match status" value="1"/>
</dbReference>
<name>A0A0B0IH75_9BACI</name>
<evidence type="ECO:0000259" key="9">
    <source>
        <dbReference type="Pfam" id="PF03717"/>
    </source>
</evidence>
<dbReference type="RefSeq" id="WP_034627598.1">
    <property type="nucleotide sequence ID" value="NZ_JRJU01000007.1"/>
</dbReference>
<feature type="signal peptide" evidence="7">
    <location>
        <begin position="1"/>
        <end position="23"/>
    </location>
</feature>
<dbReference type="InterPro" id="IPR050515">
    <property type="entry name" value="Beta-lactam/transpept"/>
</dbReference>
<dbReference type="InterPro" id="IPR036138">
    <property type="entry name" value="PBP_dimer_sf"/>
</dbReference>
<dbReference type="AlphaFoldDB" id="A0A0B0IH75"/>
<dbReference type="GO" id="GO:0005886">
    <property type="term" value="C:plasma membrane"/>
    <property type="evidence" value="ECO:0007669"/>
    <property type="project" value="TreeGrafter"/>
</dbReference>
<evidence type="ECO:0000259" key="10">
    <source>
        <dbReference type="Pfam" id="PF05223"/>
    </source>
</evidence>